<comment type="caution">
    <text evidence="1">The sequence shown here is derived from an EMBL/GenBank/DDBJ whole genome shotgun (WGS) entry which is preliminary data.</text>
</comment>
<dbReference type="SUPFAM" id="SSF47598">
    <property type="entry name" value="Ribbon-helix-helix"/>
    <property type="match status" value="1"/>
</dbReference>
<dbReference type="GO" id="GO:0006355">
    <property type="term" value="P:regulation of DNA-templated transcription"/>
    <property type="evidence" value="ECO:0007669"/>
    <property type="project" value="InterPro"/>
</dbReference>
<sequence length="55" mass="6609">MPKPKSRTPMIDFHLQIPTKIMDWVDEQINSGFYRSRTEVIMDTLRKEAKKKEEN</sequence>
<protein>
    <recommendedName>
        <fullName evidence="2">Ribbon-helix-helix protein CopG domain-containing protein</fullName>
    </recommendedName>
</protein>
<gene>
    <name evidence="1" type="ORF">S01H4_27217</name>
</gene>
<accession>X1C8D7</accession>
<name>X1C8D7_9ZZZZ</name>
<dbReference type="EMBL" id="BART01013257">
    <property type="protein sequence ID" value="GAG89532.1"/>
    <property type="molecule type" value="Genomic_DNA"/>
</dbReference>
<dbReference type="Gene3D" id="1.10.1220.10">
    <property type="entry name" value="Met repressor-like"/>
    <property type="match status" value="1"/>
</dbReference>
<evidence type="ECO:0000313" key="1">
    <source>
        <dbReference type="EMBL" id="GAG89532.1"/>
    </source>
</evidence>
<organism evidence="1">
    <name type="scientific">marine sediment metagenome</name>
    <dbReference type="NCBI Taxonomy" id="412755"/>
    <lineage>
        <taxon>unclassified sequences</taxon>
        <taxon>metagenomes</taxon>
        <taxon>ecological metagenomes</taxon>
    </lineage>
</organism>
<dbReference type="InterPro" id="IPR010985">
    <property type="entry name" value="Ribbon_hlx_hlx"/>
</dbReference>
<dbReference type="InterPro" id="IPR013321">
    <property type="entry name" value="Arc_rbn_hlx_hlx"/>
</dbReference>
<evidence type="ECO:0008006" key="2">
    <source>
        <dbReference type="Google" id="ProtNLM"/>
    </source>
</evidence>
<reference evidence="1" key="1">
    <citation type="journal article" date="2014" name="Front. Microbiol.">
        <title>High frequency of phylogenetically diverse reductive dehalogenase-homologous genes in deep subseafloor sedimentary metagenomes.</title>
        <authorList>
            <person name="Kawai M."/>
            <person name="Futagami T."/>
            <person name="Toyoda A."/>
            <person name="Takaki Y."/>
            <person name="Nishi S."/>
            <person name="Hori S."/>
            <person name="Arai W."/>
            <person name="Tsubouchi T."/>
            <person name="Morono Y."/>
            <person name="Uchiyama I."/>
            <person name="Ito T."/>
            <person name="Fujiyama A."/>
            <person name="Inagaki F."/>
            <person name="Takami H."/>
        </authorList>
    </citation>
    <scope>NUCLEOTIDE SEQUENCE</scope>
    <source>
        <strain evidence="1">Expedition CK06-06</strain>
    </source>
</reference>
<dbReference type="AlphaFoldDB" id="X1C8D7"/>
<proteinExistence type="predicted"/>